<reference evidence="6 7" key="1">
    <citation type="journal article" date="2008" name="Nature">
        <title>The genome of the choanoflagellate Monosiga brevicollis and the origin of metazoans.</title>
        <authorList>
            <consortium name="JGI Sequencing"/>
            <person name="King N."/>
            <person name="Westbrook M.J."/>
            <person name="Young S.L."/>
            <person name="Kuo A."/>
            <person name="Abedin M."/>
            <person name="Chapman J."/>
            <person name="Fairclough S."/>
            <person name="Hellsten U."/>
            <person name="Isogai Y."/>
            <person name="Letunic I."/>
            <person name="Marr M."/>
            <person name="Pincus D."/>
            <person name="Putnam N."/>
            <person name="Rokas A."/>
            <person name="Wright K.J."/>
            <person name="Zuzow R."/>
            <person name="Dirks W."/>
            <person name="Good M."/>
            <person name="Goodstein D."/>
            <person name="Lemons D."/>
            <person name="Li W."/>
            <person name="Lyons J.B."/>
            <person name="Morris A."/>
            <person name="Nichols S."/>
            <person name="Richter D.J."/>
            <person name="Salamov A."/>
            <person name="Bork P."/>
            <person name="Lim W.A."/>
            <person name="Manning G."/>
            <person name="Miller W.T."/>
            <person name="McGinnis W."/>
            <person name="Shapiro H."/>
            <person name="Tjian R."/>
            <person name="Grigoriev I.V."/>
            <person name="Rokhsar D."/>
        </authorList>
    </citation>
    <scope>NUCLEOTIDE SEQUENCE [LARGE SCALE GENOMIC DNA]</scope>
    <source>
        <strain evidence="7">MX1 / ATCC 50154</strain>
    </source>
</reference>
<dbReference type="GeneID" id="5887727"/>
<dbReference type="GO" id="GO:0005737">
    <property type="term" value="C:cytoplasm"/>
    <property type="evidence" value="ECO:0007669"/>
    <property type="project" value="UniProtKB-SubCell"/>
</dbReference>
<dbReference type="STRING" id="81824.A9UPF3"/>
<keyword evidence="7" id="KW-1185">Reference proteome</keyword>
<keyword evidence="3" id="KW-0963">Cytoplasm</keyword>
<keyword evidence="4" id="KW-0539">Nucleus</keyword>
<dbReference type="PANTHER" id="PTHR31661">
    <property type="entry name" value="SIMILAR TO CDNA SEQUENCE BC052040"/>
    <property type="match status" value="1"/>
</dbReference>
<evidence type="ECO:0000256" key="3">
    <source>
        <dbReference type="ARBA" id="ARBA00022490"/>
    </source>
</evidence>
<accession>A9UPF3</accession>
<dbReference type="Proteomes" id="UP000001357">
    <property type="component" value="Unassembled WGS sequence"/>
</dbReference>
<comment type="subcellular location">
    <subcellularLocation>
        <location evidence="2">Cytoplasm</location>
    </subcellularLocation>
    <subcellularLocation>
        <location evidence="1">Nucleus</location>
    </subcellularLocation>
</comment>
<dbReference type="KEGG" id="mbr:MONBRDRAFT_22057"/>
<evidence type="ECO:0000256" key="5">
    <source>
        <dbReference type="ARBA" id="ARBA00023480"/>
    </source>
</evidence>
<sequence length="378" mass="43039">MAATPMPAARIVSVAVYEDIHDALAAVPLGHEQDRQALYLTLAEKHGLPLETIASLSAALLRQWIPKREKEVKPDQRRQVFERYRKLPPVRRFAQQQLTCFCTRWVSLDHPSETLAPTHVPTNVFTRERLVPDMFCRLAQEEGRTPVRIIKDILCRLISFQDRLRNVTRTITQNKQLAKSLLRHPEQLRTSELFATDQELEAFLEAMQLAFQVETCEGPLRLQEASEIGQAYEDRLLHDCSTLAVRIMDENLCRAVGLNVTPDVRFPFAIPCAGLAVTWMDSKALFADAPTIVDHLAHQFTRYQRLLGAGIAVYWFGFVAQVPRQLAKAHNLEVRDDDPELVDTIELCRRHLVLPVVSCPRAELERGLAHLKNAYTSL</sequence>
<evidence type="ECO:0000256" key="1">
    <source>
        <dbReference type="ARBA" id="ARBA00004123"/>
    </source>
</evidence>
<dbReference type="AlphaFoldDB" id="A9UPF3"/>
<dbReference type="InterPro" id="IPR029404">
    <property type="entry name" value="CDIN1"/>
</dbReference>
<dbReference type="GO" id="GO:0005634">
    <property type="term" value="C:nucleus"/>
    <property type="evidence" value="ECO:0007669"/>
    <property type="project" value="UniProtKB-SubCell"/>
</dbReference>
<dbReference type="EMBL" id="CH991543">
    <property type="protein sequence ID" value="EDQ92411.1"/>
    <property type="molecule type" value="Genomic_DNA"/>
</dbReference>
<evidence type="ECO:0000313" key="6">
    <source>
        <dbReference type="EMBL" id="EDQ92411.1"/>
    </source>
</evidence>
<proteinExistence type="predicted"/>
<evidence type="ECO:0000313" key="7">
    <source>
        <dbReference type="Proteomes" id="UP000001357"/>
    </source>
</evidence>
<dbReference type="Pfam" id="PF14811">
    <property type="entry name" value="TPD"/>
    <property type="match status" value="1"/>
</dbReference>
<dbReference type="InParanoid" id="A9UPF3"/>
<gene>
    <name evidence="6" type="ORF">MONBRDRAFT_22057</name>
</gene>
<dbReference type="PANTHER" id="PTHR31661:SF1">
    <property type="entry name" value="CDAN1-INTERACTING NUCLEASE 1"/>
    <property type="match status" value="1"/>
</dbReference>
<name>A9UPF3_MONBE</name>
<organism evidence="6 7">
    <name type="scientific">Monosiga brevicollis</name>
    <name type="common">Choanoflagellate</name>
    <dbReference type="NCBI Taxonomy" id="81824"/>
    <lineage>
        <taxon>Eukaryota</taxon>
        <taxon>Choanoflagellata</taxon>
        <taxon>Craspedida</taxon>
        <taxon>Salpingoecidae</taxon>
        <taxon>Monosiga</taxon>
    </lineage>
</organism>
<evidence type="ECO:0000256" key="2">
    <source>
        <dbReference type="ARBA" id="ARBA00004496"/>
    </source>
</evidence>
<evidence type="ECO:0000256" key="4">
    <source>
        <dbReference type="ARBA" id="ARBA00023242"/>
    </source>
</evidence>
<protein>
    <recommendedName>
        <fullName evidence="5">CDAN1-interacting nuclease 1</fullName>
    </recommendedName>
</protein>
<dbReference type="RefSeq" id="XP_001742173.1">
    <property type="nucleotide sequence ID" value="XM_001742121.1"/>
</dbReference>